<feature type="region of interest" description="Disordered" evidence="1">
    <location>
        <begin position="88"/>
        <end position="108"/>
    </location>
</feature>
<feature type="compositionally biased region" description="Low complexity" evidence="1">
    <location>
        <begin position="174"/>
        <end position="184"/>
    </location>
</feature>
<dbReference type="InterPro" id="IPR043502">
    <property type="entry name" value="DNA/RNA_pol_sf"/>
</dbReference>
<organism evidence="3 4">
    <name type="scientific">Vitis vinifera</name>
    <name type="common">Grape</name>
    <dbReference type="NCBI Taxonomy" id="29760"/>
    <lineage>
        <taxon>Eukaryota</taxon>
        <taxon>Viridiplantae</taxon>
        <taxon>Streptophyta</taxon>
        <taxon>Embryophyta</taxon>
        <taxon>Tracheophyta</taxon>
        <taxon>Spermatophyta</taxon>
        <taxon>Magnoliopsida</taxon>
        <taxon>eudicotyledons</taxon>
        <taxon>Gunneridae</taxon>
        <taxon>Pentapetalae</taxon>
        <taxon>rosids</taxon>
        <taxon>Vitales</taxon>
        <taxon>Vitaceae</taxon>
        <taxon>Viteae</taxon>
        <taxon>Vitis</taxon>
    </lineage>
</organism>
<dbReference type="InterPro" id="IPR026960">
    <property type="entry name" value="RVT-Znf"/>
</dbReference>
<dbReference type="InterPro" id="IPR000477">
    <property type="entry name" value="RT_dom"/>
</dbReference>
<dbReference type="EMBL" id="QGNW01000568">
    <property type="protein sequence ID" value="RVW67743.1"/>
    <property type="molecule type" value="Genomic_DNA"/>
</dbReference>
<accession>A0A438G6A4</accession>
<feature type="domain" description="Reverse transcriptase" evidence="2">
    <location>
        <begin position="910"/>
        <end position="1188"/>
    </location>
</feature>
<dbReference type="GO" id="GO:0003824">
    <property type="term" value="F:catalytic activity"/>
    <property type="evidence" value="ECO:0007669"/>
    <property type="project" value="InterPro"/>
</dbReference>
<dbReference type="SUPFAM" id="SSF56672">
    <property type="entry name" value="DNA/RNA polymerases"/>
    <property type="match status" value="1"/>
</dbReference>
<evidence type="ECO:0000313" key="4">
    <source>
        <dbReference type="Proteomes" id="UP000288805"/>
    </source>
</evidence>
<dbReference type="PANTHER" id="PTHR33116:SF78">
    <property type="entry name" value="OS12G0587133 PROTEIN"/>
    <property type="match status" value="1"/>
</dbReference>
<dbReference type="Proteomes" id="UP000288805">
    <property type="component" value="Unassembled WGS sequence"/>
</dbReference>
<proteinExistence type="predicted"/>
<evidence type="ECO:0000313" key="3">
    <source>
        <dbReference type="EMBL" id="RVW67743.1"/>
    </source>
</evidence>
<feature type="compositionally biased region" description="Polar residues" evidence="1">
    <location>
        <begin position="1772"/>
        <end position="1781"/>
    </location>
</feature>
<evidence type="ECO:0000259" key="2">
    <source>
        <dbReference type="PROSITE" id="PS50878"/>
    </source>
</evidence>
<dbReference type="Pfam" id="PF03372">
    <property type="entry name" value="Exo_endo_phos"/>
    <property type="match status" value="1"/>
</dbReference>
<dbReference type="Pfam" id="PF13966">
    <property type="entry name" value="zf-RVT"/>
    <property type="match status" value="1"/>
</dbReference>
<feature type="region of interest" description="Disordered" evidence="1">
    <location>
        <begin position="1759"/>
        <end position="1781"/>
    </location>
</feature>
<feature type="region of interest" description="Disordered" evidence="1">
    <location>
        <begin position="131"/>
        <end position="159"/>
    </location>
</feature>
<feature type="compositionally biased region" description="Polar residues" evidence="1">
    <location>
        <begin position="231"/>
        <end position="241"/>
    </location>
</feature>
<dbReference type="InterPro" id="IPR005135">
    <property type="entry name" value="Endo/exonuclease/phosphatase"/>
</dbReference>
<feature type="compositionally biased region" description="Basic and acidic residues" evidence="1">
    <location>
        <begin position="34"/>
        <end position="48"/>
    </location>
</feature>
<dbReference type="PANTHER" id="PTHR33116">
    <property type="entry name" value="REVERSE TRANSCRIPTASE ZINC-BINDING DOMAIN-CONTAINING PROTEIN-RELATED-RELATED"/>
    <property type="match status" value="1"/>
</dbReference>
<dbReference type="Gene3D" id="3.60.10.10">
    <property type="entry name" value="Endonuclease/exonuclease/phosphatase"/>
    <property type="match status" value="1"/>
</dbReference>
<dbReference type="OrthoDB" id="2018427at2759"/>
<dbReference type="PROSITE" id="PS50878">
    <property type="entry name" value="RT_POL"/>
    <property type="match status" value="1"/>
</dbReference>
<feature type="region of interest" description="Disordered" evidence="1">
    <location>
        <begin position="172"/>
        <end position="242"/>
    </location>
</feature>
<feature type="region of interest" description="Disordered" evidence="1">
    <location>
        <begin position="29"/>
        <end position="49"/>
    </location>
</feature>
<feature type="compositionally biased region" description="Low complexity" evidence="1">
    <location>
        <begin position="142"/>
        <end position="154"/>
    </location>
</feature>
<dbReference type="Pfam" id="PF00078">
    <property type="entry name" value="RVT_1"/>
    <property type="match status" value="1"/>
</dbReference>
<dbReference type="InterPro" id="IPR036691">
    <property type="entry name" value="Endo/exonu/phosph_ase_sf"/>
</dbReference>
<comment type="caution">
    <text evidence="3">The sequence shown here is derived from an EMBL/GenBank/DDBJ whole genome shotgun (WGS) entry which is preliminary data.</text>
</comment>
<gene>
    <name evidence="3" type="primary">YTX2_95</name>
    <name evidence="3" type="ORF">CK203_065486</name>
</gene>
<dbReference type="CDD" id="cd01650">
    <property type="entry name" value="RT_nLTR_like"/>
    <property type="match status" value="1"/>
</dbReference>
<sequence>MLPNVVLPTLLEVEDGEWTYMVAITVTGEDDGGDSIRPESNRSKDELRSAGGCVLQKPQIVEGLRAIDRTIDCHSWMPRHRFHFSSSDSKLAKGEKGKGRWVLGPTTGSHFGPTPDVFEARSDWAQFGAKDFGPIAGPAHKGSSNGGPAISSSSKLQRPGLTAKNKMLEGLLQVSSKSKGSPVSVRRRARSGPPRFEEASSSPKRSFEGAGSLETNRDTSRGKSHSRKSDLSTGLETSKVSTGEIEGEEGILQCKLINEVRTPFSVVSERDLPLSGAFEPNLIPETSVLVHPFRCHSSSSFPLESSYAFQRGYVFISPVVNDNHRGGASCSEGVVVPLETSNQKFKDRPLLRETLNNLEVRGVSGEASFPVQEPSTLLLEGFQVEGLTPRKMVKVQSVLESLRVRIVRDNGKGVEGENKSALSADKILSWNTRGLGFRKKRRSVRGFLSTQNPDVDQLQETKREIWDRRSVSSVWKGKSLDWVALPACGATGGGGGGGIVILWDSVKFNCSEKVLGSFSVTVKLNFDEEGFFWLTSVYGPNKAVWRKDFWMELQDLHGLTFPRWCVGGDFNVIRRISEKMGDSRLTVNMRCFDEFIRESGLLDPPLRNAAFTWSNMQVDPICKRLDRFLFSSEWDSFFSQNIQEALPRWTSDHSPICLETNPFIWGPTPFRFENMWLLHPEFKEKFRDWWQECTVEGWEGHKFMRKLKFIKSKLKEWNTRVFGDLRERKKHILTDLGRIDRIEQEGNLNLDLVSERTLRRKELEDLLLKEEVQWRQKSRVKWIKEGDCNSKFFHRVTTGRRSRKFIKSLILREGETLNNIEVISEEIVNFFGNLYSKPEGDSWMIEGIDWAPISEESAIWLDRPFSEEEIRMTVFQLNKEKAPDPDGFTIAVYQKCWDVIKEDLMRVFFEFHTKGVINQSTNATFIAMVPKKSQTFKISDYRPISLVTSLYKIIAKVLSGRLRKVLHETIFGSQGAFVEGRQILDAILIANEVVDEKRRSGEEGVVFKIDFEKAYDHVDWGFLDHVLQRKGFSHKWRSWMRGCLSSSSFAILVNGNAKGWVKASRGLRQGDPLSPFLFTLVADVLSRLMIRAEETGITKGFLMGRDRTRVSLLQFADDTIFFSKASLDLLQNLKIIFLVFGQVSGLKINLEKNTISGINTRQEMLSSLALVLECRVSEWLLSYLGLPLGGNPKTIGFWDPVVERISRRLDGWKKAYLSLGGRITLIQSCLSHIPSYFLSLFKIPVYIASKIEKMQRDFLWSGVGEGKRDHLIRWEVVSRPREMGERSGLWHKVIASIHGTHPNGWDANMVVRWSHRCPWKAIAQVFQEFSPFVRLVVGNGERIRFWEDLWWGNQTLCSRFADLYRVISVKNLTVLNVLGNFLPLSWNFNFRRNLTDSEIDLLQRLMSSLHSVLLSPSSSDSRAWSLSSSGSFSVKSFFYALLKDSNPLMFLPAKFLWSSKVPSKVKALTWLVAHGKVNTNDKLQLRRPYKALCPQWCILCKGNGESIDHLFLHCPVTIGLWHRLFNLVGVIWVPPRSIEDMLVISFKSLGNSLRGKTLWKIACLTLIWMVWQERNNRIFEDKGRTEEMVWDLIRFYSSLWASCTEAFRGVPLSILQLNWIGEGPLILPLAPKLRHMHLNCFEVGIPQNDQMERYCEALVQEPEENQKQMLEELQNLRIEHSTCVYAISSTKAQMETMNQDMNEQILRFAEDGHDLDSLNQELEIRAITSEATLKKAHSHSLLRMSAACALGHWWGNSTPTSSTADIRKTPSQRKGQTGIQT</sequence>
<dbReference type="SUPFAM" id="SSF56219">
    <property type="entry name" value="DNase I-like"/>
    <property type="match status" value="1"/>
</dbReference>
<name>A0A438G6A4_VITVI</name>
<evidence type="ECO:0000256" key="1">
    <source>
        <dbReference type="SAM" id="MobiDB-lite"/>
    </source>
</evidence>
<protein>
    <submittedName>
        <fullName evidence="3">Transposon TX1 uncharacterized 149 kDa protein</fullName>
    </submittedName>
</protein>
<reference evidence="3 4" key="1">
    <citation type="journal article" date="2018" name="PLoS Genet.">
        <title>Population sequencing reveals clonal diversity and ancestral inbreeding in the grapevine cultivar Chardonnay.</title>
        <authorList>
            <person name="Roach M.J."/>
            <person name="Johnson D.L."/>
            <person name="Bohlmann J."/>
            <person name="van Vuuren H.J."/>
            <person name="Jones S.J."/>
            <person name="Pretorius I.S."/>
            <person name="Schmidt S.A."/>
            <person name="Borneman A.R."/>
        </authorList>
    </citation>
    <scope>NUCLEOTIDE SEQUENCE [LARGE SCALE GENOMIC DNA]</scope>
    <source>
        <strain evidence="4">cv. Chardonnay</strain>
        <tissue evidence="3">Leaf</tissue>
    </source>
</reference>